<reference evidence="2" key="2">
    <citation type="submission" date="2022-10" db="EMBL/GenBank/DDBJ databases">
        <authorList>
            <consortium name="ENA_rothamsted_submissions"/>
            <consortium name="culmorum"/>
            <person name="King R."/>
        </authorList>
    </citation>
    <scope>NUCLEOTIDE SEQUENCE</scope>
</reference>
<keyword evidence="3" id="KW-1185">Reference proteome</keyword>
<proteinExistence type="predicted"/>
<dbReference type="OrthoDB" id="7925769at2759"/>
<dbReference type="AlphaFoldDB" id="A0A9N9RRQ9"/>
<dbReference type="InterPro" id="IPR010512">
    <property type="entry name" value="DUF1091"/>
</dbReference>
<evidence type="ECO:0000313" key="2">
    <source>
        <dbReference type="EMBL" id="CAG9803673.1"/>
    </source>
</evidence>
<dbReference type="PANTHER" id="PTHR21112:SF13">
    <property type="entry name" value="CHEMOSENSORY PROTEIN A 7A"/>
    <property type="match status" value="1"/>
</dbReference>
<sequence length="193" mass="21416">MKSFIVGFLILSFVAAAFGMFEAVLSHNEIVIKNSPVFNADGLKVKRFNRTTFVLDGSVELNVESGIDDWDAQCLVYKKMGNEYKLLPYKLGPTNVCSMLKDEKMIYPDVVAHGENFPTLGTCDFKTGTLLVKDYLPDLSKVPPVFESGDYQLECNVLKGSEIIQGLKFFGQIYNIKDAGKPKMSGIPGKPKK</sequence>
<feature type="signal peptide" evidence="1">
    <location>
        <begin position="1"/>
        <end position="19"/>
    </location>
</feature>
<reference evidence="2" key="1">
    <citation type="submission" date="2022-01" db="EMBL/GenBank/DDBJ databases">
        <authorList>
            <person name="King R."/>
        </authorList>
    </citation>
    <scope>NUCLEOTIDE SEQUENCE</scope>
</reference>
<dbReference type="EMBL" id="OU895878">
    <property type="protein sequence ID" value="CAG9803673.1"/>
    <property type="molecule type" value="Genomic_DNA"/>
</dbReference>
<accession>A0A9N9RRQ9</accession>
<organism evidence="2 3">
    <name type="scientific">Chironomus riparius</name>
    <dbReference type="NCBI Taxonomy" id="315576"/>
    <lineage>
        <taxon>Eukaryota</taxon>
        <taxon>Metazoa</taxon>
        <taxon>Ecdysozoa</taxon>
        <taxon>Arthropoda</taxon>
        <taxon>Hexapoda</taxon>
        <taxon>Insecta</taxon>
        <taxon>Pterygota</taxon>
        <taxon>Neoptera</taxon>
        <taxon>Endopterygota</taxon>
        <taxon>Diptera</taxon>
        <taxon>Nematocera</taxon>
        <taxon>Chironomoidea</taxon>
        <taxon>Chironomidae</taxon>
        <taxon>Chironominae</taxon>
        <taxon>Chironomus</taxon>
    </lineage>
</organism>
<name>A0A9N9RRQ9_9DIPT</name>
<keyword evidence="1" id="KW-0732">Signal</keyword>
<evidence type="ECO:0000256" key="1">
    <source>
        <dbReference type="SAM" id="SignalP"/>
    </source>
</evidence>
<evidence type="ECO:0000313" key="3">
    <source>
        <dbReference type="Proteomes" id="UP001153620"/>
    </source>
</evidence>
<dbReference type="Proteomes" id="UP001153620">
    <property type="component" value="Chromosome 2"/>
</dbReference>
<protein>
    <submittedName>
        <fullName evidence="2">Uncharacterized protein</fullName>
    </submittedName>
</protein>
<feature type="chain" id="PRO_5040321329" evidence="1">
    <location>
        <begin position="20"/>
        <end position="193"/>
    </location>
</feature>
<dbReference type="PANTHER" id="PTHR21112">
    <property type="entry name" value="CHEMOSENSORY PROTEIN A 29A-RELATED"/>
    <property type="match status" value="1"/>
</dbReference>
<dbReference type="Pfam" id="PF06477">
    <property type="entry name" value="DUF1091"/>
    <property type="match status" value="1"/>
</dbReference>
<gene>
    <name evidence="2" type="ORF">CHIRRI_LOCUS6571</name>
</gene>